<accession>A0A2N9YJE8</accession>
<keyword evidence="2 6" id="KW-0732">Signal</keyword>
<dbReference type="SUPFAM" id="SSF103088">
    <property type="entry name" value="OmpA-like"/>
    <property type="match status" value="1"/>
</dbReference>
<dbReference type="PANTHER" id="PTHR30329">
    <property type="entry name" value="STATOR ELEMENT OF FLAGELLAR MOTOR COMPLEX"/>
    <property type="match status" value="1"/>
</dbReference>
<name>A0A2N9YJE8_9GAMM</name>
<dbReference type="PANTHER" id="PTHR30329:SF21">
    <property type="entry name" value="LIPOPROTEIN YIAD-RELATED"/>
    <property type="match status" value="1"/>
</dbReference>
<dbReference type="InterPro" id="IPR003367">
    <property type="entry name" value="Thrombospondin_3-like_rpt"/>
</dbReference>
<dbReference type="GO" id="GO:0009279">
    <property type="term" value="C:cell outer membrane"/>
    <property type="evidence" value="ECO:0007669"/>
    <property type="project" value="UniProtKB-SubCell"/>
</dbReference>
<evidence type="ECO:0000256" key="4">
    <source>
        <dbReference type="ARBA" id="ARBA00023237"/>
    </source>
</evidence>
<keyword evidence="3 5" id="KW-0472">Membrane</keyword>
<dbReference type="InterPro" id="IPR006690">
    <property type="entry name" value="OMPA-like_CS"/>
</dbReference>
<dbReference type="Gene3D" id="4.10.1080.10">
    <property type="entry name" value="TSP type-3 repeat"/>
    <property type="match status" value="1"/>
</dbReference>
<dbReference type="InterPro" id="IPR028974">
    <property type="entry name" value="TSP_type-3_rpt"/>
</dbReference>
<dbReference type="Pfam" id="PF02412">
    <property type="entry name" value="TSP_3"/>
    <property type="match status" value="2"/>
</dbReference>
<dbReference type="SUPFAM" id="SSF103647">
    <property type="entry name" value="TSP type-3 repeat"/>
    <property type="match status" value="1"/>
</dbReference>
<evidence type="ECO:0000256" key="1">
    <source>
        <dbReference type="ARBA" id="ARBA00004442"/>
    </source>
</evidence>
<dbReference type="InterPro" id="IPR036737">
    <property type="entry name" value="OmpA-like_sf"/>
</dbReference>
<proteinExistence type="predicted"/>
<feature type="chain" id="PRO_5024835878" evidence="6">
    <location>
        <begin position="28"/>
        <end position="309"/>
    </location>
</feature>
<dbReference type="PRINTS" id="PR01021">
    <property type="entry name" value="OMPADOMAIN"/>
</dbReference>
<evidence type="ECO:0000313" key="8">
    <source>
        <dbReference type="EMBL" id="AUI70628.2"/>
    </source>
</evidence>
<evidence type="ECO:0000256" key="5">
    <source>
        <dbReference type="PROSITE-ProRule" id="PRU00473"/>
    </source>
</evidence>
<dbReference type="RefSeq" id="WP_062153088.1">
    <property type="nucleotide sequence ID" value="NZ_CP012373.2"/>
</dbReference>
<evidence type="ECO:0000313" key="9">
    <source>
        <dbReference type="Proteomes" id="UP000234271"/>
    </source>
</evidence>
<dbReference type="OrthoDB" id="6195779at2"/>
<evidence type="ECO:0000256" key="6">
    <source>
        <dbReference type="SAM" id="SignalP"/>
    </source>
</evidence>
<feature type="domain" description="OmpA-like" evidence="7">
    <location>
        <begin position="187"/>
        <end position="306"/>
    </location>
</feature>
<comment type="subcellular location">
    <subcellularLocation>
        <location evidence="1">Cell outer membrane</location>
    </subcellularLocation>
</comment>
<dbReference type="InterPro" id="IPR006664">
    <property type="entry name" value="OMP_bac"/>
</dbReference>
<gene>
    <name evidence="8" type="ORF">BLE401_12445</name>
</gene>
<dbReference type="Proteomes" id="UP000234271">
    <property type="component" value="Chromosome"/>
</dbReference>
<dbReference type="InterPro" id="IPR050330">
    <property type="entry name" value="Bact_OuterMem_StrucFunc"/>
</dbReference>
<dbReference type="PRINTS" id="PR01023">
    <property type="entry name" value="NAFLGMOTY"/>
</dbReference>
<evidence type="ECO:0000259" key="7">
    <source>
        <dbReference type="PROSITE" id="PS51123"/>
    </source>
</evidence>
<sequence>MVDISARKVLVGMVAGALLSSAFSTQAAEDERTYRLMSGQGTPVMSGTGDCVITPNSPNVPNLNAKECGDKLQSTQCPHLYIYPGNVTLVVESLTPEQKAKGVDAKGCPLDTDRDTVPDFMDLCPTNTSAEIAEGVWGDAKNPPQEQGDRIGCPIDSDHDGVPDYRDKCPGTPRGTSVDADGCPAVSGRTVEILGGDVTFAFNKADLTPQGKATLDKIAANIVKDITYVYDIGVTGHTDSVGSDKYNQTLSERRAKSAADYLVSKGVPAAKVKMKGEGELKPIADNKTAEGRAKNRRVEIEIRTTHSTN</sequence>
<evidence type="ECO:0000256" key="2">
    <source>
        <dbReference type="ARBA" id="ARBA00022729"/>
    </source>
</evidence>
<dbReference type="Pfam" id="PF00691">
    <property type="entry name" value="OmpA"/>
    <property type="match status" value="1"/>
</dbReference>
<organism evidence="8 9">
    <name type="scientific">Beggiatoa leptomitoformis</name>
    <dbReference type="NCBI Taxonomy" id="288004"/>
    <lineage>
        <taxon>Bacteria</taxon>
        <taxon>Pseudomonadati</taxon>
        <taxon>Pseudomonadota</taxon>
        <taxon>Gammaproteobacteria</taxon>
        <taxon>Thiotrichales</taxon>
        <taxon>Thiotrichaceae</taxon>
        <taxon>Beggiatoa</taxon>
    </lineage>
</organism>
<dbReference type="GO" id="GO:0007155">
    <property type="term" value="P:cell adhesion"/>
    <property type="evidence" value="ECO:0007669"/>
    <property type="project" value="InterPro"/>
</dbReference>
<dbReference type="EMBL" id="CP018889">
    <property type="protein sequence ID" value="AUI70628.2"/>
    <property type="molecule type" value="Genomic_DNA"/>
</dbReference>
<protein>
    <submittedName>
        <fullName evidence="8">OmpA family protein</fullName>
    </submittedName>
</protein>
<dbReference type="AlphaFoldDB" id="A0A2N9YJE8"/>
<dbReference type="STRING" id="288004.AL038_11825"/>
<evidence type="ECO:0000256" key="3">
    <source>
        <dbReference type="ARBA" id="ARBA00023136"/>
    </source>
</evidence>
<reference evidence="9" key="1">
    <citation type="submission" date="2016-12" db="EMBL/GenBank/DDBJ databases">
        <title>Complete Genome Sequence of Beggiatoa leptomitiformis D-401.</title>
        <authorList>
            <person name="Fomenkov A."/>
            <person name="Vincze T."/>
            <person name="Grabovich M."/>
            <person name="Anton B.P."/>
            <person name="Dubinina G."/>
            <person name="Orlova M."/>
            <person name="Belousova E."/>
            <person name="Roberts R.J."/>
        </authorList>
    </citation>
    <scope>NUCLEOTIDE SEQUENCE [LARGE SCALE GENOMIC DNA]</scope>
    <source>
        <strain evidence="9">D-401</strain>
    </source>
</reference>
<dbReference type="Gene3D" id="3.30.1330.60">
    <property type="entry name" value="OmpA-like domain"/>
    <property type="match status" value="1"/>
</dbReference>
<dbReference type="PROSITE" id="PS01068">
    <property type="entry name" value="OMPA_1"/>
    <property type="match status" value="1"/>
</dbReference>
<feature type="signal peptide" evidence="6">
    <location>
        <begin position="1"/>
        <end position="27"/>
    </location>
</feature>
<dbReference type="PROSITE" id="PS51123">
    <property type="entry name" value="OMPA_2"/>
    <property type="match status" value="1"/>
</dbReference>
<dbReference type="InterPro" id="IPR006665">
    <property type="entry name" value="OmpA-like"/>
</dbReference>
<keyword evidence="9" id="KW-1185">Reference proteome</keyword>
<dbReference type="CDD" id="cd07185">
    <property type="entry name" value="OmpA_C-like"/>
    <property type="match status" value="1"/>
</dbReference>
<keyword evidence="4" id="KW-0998">Cell outer membrane</keyword>
<dbReference type="GO" id="GO:0005509">
    <property type="term" value="F:calcium ion binding"/>
    <property type="evidence" value="ECO:0007669"/>
    <property type="project" value="InterPro"/>
</dbReference>